<dbReference type="PANTHER" id="PTHR43553">
    <property type="entry name" value="HEAVY METAL TRANSPORTER"/>
    <property type="match status" value="1"/>
</dbReference>
<evidence type="ECO:0000256" key="5">
    <source>
        <dbReference type="ARBA" id="ARBA00022741"/>
    </source>
</evidence>
<organism evidence="10 11">
    <name type="scientific">Ligilactobacillus murinus DSM 20452 = NBRC 14221</name>
    <dbReference type="NCBI Taxonomy" id="1423772"/>
    <lineage>
        <taxon>Bacteria</taxon>
        <taxon>Bacillati</taxon>
        <taxon>Bacillota</taxon>
        <taxon>Bacilli</taxon>
        <taxon>Lactobacillales</taxon>
        <taxon>Lactobacillaceae</taxon>
        <taxon>Ligilactobacillus</taxon>
    </lineage>
</organism>
<dbReference type="PROSITE" id="PS00211">
    <property type="entry name" value="ABC_TRANSPORTER_1"/>
    <property type="match status" value="1"/>
</dbReference>
<keyword evidence="5" id="KW-0547">Nucleotide-binding</keyword>
<dbReference type="InterPro" id="IPR003439">
    <property type="entry name" value="ABC_transporter-like_ATP-bd"/>
</dbReference>
<keyword evidence="8" id="KW-0472">Membrane</keyword>
<feature type="domain" description="ABC transporter" evidence="9">
    <location>
        <begin position="4"/>
        <end position="246"/>
    </location>
</feature>
<evidence type="ECO:0000313" key="11">
    <source>
        <dbReference type="Proteomes" id="UP000051612"/>
    </source>
</evidence>
<keyword evidence="4" id="KW-1003">Cell membrane</keyword>
<evidence type="ECO:0000256" key="4">
    <source>
        <dbReference type="ARBA" id="ARBA00022475"/>
    </source>
</evidence>
<dbReference type="InterPro" id="IPR017871">
    <property type="entry name" value="ABC_transporter-like_CS"/>
</dbReference>
<evidence type="ECO:0000256" key="7">
    <source>
        <dbReference type="ARBA" id="ARBA00022967"/>
    </source>
</evidence>
<dbReference type="PATRIC" id="fig|1423772.3.peg.1800"/>
<evidence type="ECO:0000313" key="10">
    <source>
        <dbReference type="EMBL" id="KRM70522.1"/>
    </source>
</evidence>
<dbReference type="CDD" id="cd03225">
    <property type="entry name" value="ABC_cobalt_CbiO_domain1"/>
    <property type="match status" value="2"/>
</dbReference>
<name>A0A0R2AV44_9LACO</name>
<evidence type="ECO:0000256" key="6">
    <source>
        <dbReference type="ARBA" id="ARBA00022840"/>
    </source>
</evidence>
<keyword evidence="6" id="KW-0067">ATP-binding</keyword>
<dbReference type="PANTHER" id="PTHR43553:SF19">
    <property type="entry name" value="HMP_THIAMINE IMPORT ATP-BINDING PROTEIN YKOD-RELATED"/>
    <property type="match status" value="1"/>
</dbReference>
<dbReference type="GO" id="GO:0042626">
    <property type="term" value="F:ATPase-coupled transmembrane transporter activity"/>
    <property type="evidence" value="ECO:0007669"/>
    <property type="project" value="TreeGrafter"/>
</dbReference>
<comment type="subcellular location">
    <subcellularLocation>
        <location evidence="1">Cell membrane</location>
        <topology evidence="1">Peripheral membrane protein</topology>
    </subcellularLocation>
</comment>
<proteinExistence type="inferred from homology"/>
<dbReference type="Pfam" id="PF00005">
    <property type="entry name" value="ABC_tran"/>
    <property type="match status" value="2"/>
</dbReference>
<keyword evidence="7" id="KW-1278">Translocase</keyword>
<dbReference type="GO" id="GO:0005524">
    <property type="term" value="F:ATP binding"/>
    <property type="evidence" value="ECO:0007669"/>
    <property type="project" value="UniProtKB-KW"/>
</dbReference>
<dbReference type="GO" id="GO:0016887">
    <property type="term" value="F:ATP hydrolysis activity"/>
    <property type="evidence" value="ECO:0007669"/>
    <property type="project" value="InterPro"/>
</dbReference>
<dbReference type="GO" id="GO:0043190">
    <property type="term" value="C:ATP-binding cassette (ABC) transporter complex"/>
    <property type="evidence" value="ECO:0007669"/>
    <property type="project" value="TreeGrafter"/>
</dbReference>
<accession>A0A0R2AV44</accession>
<dbReference type="SMART" id="SM00382">
    <property type="entry name" value="AAA"/>
    <property type="match status" value="2"/>
</dbReference>
<dbReference type="InterPro" id="IPR027417">
    <property type="entry name" value="P-loop_NTPase"/>
</dbReference>
<comment type="caution">
    <text evidence="10">The sequence shown here is derived from an EMBL/GenBank/DDBJ whole genome shotgun (WGS) entry which is preliminary data.</text>
</comment>
<dbReference type="RefSeq" id="WP_056960304.1">
    <property type="nucleotide sequence ID" value="NZ_AYYN01000174.1"/>
</dbReference>
<evidence type="ECO:0000256" key="3">
    <source>
        <dbReference type="ARBA" id="ARBA00022448"/>
    </source>
</evidence>
<dbReference type="EMBL" id="AYYN01000174">
    <property type="protein sequence ID" value="KRM70522.1"/>
    <property type="molecule type" value="Genomic_DNA"/>
</dbReference>
<protein>
    <submittedName>
        <fullName evidence="10">ABC-type cobalt transport system, ATPase component</fullName>
    </submittedName>
</protein>
<dbReference type="PROSITE" id="PS50893">
    <property type="entry name" value="ABC_TRANSPORTER_2"/>
    <property type="match status" value="2"/>
</dbReference>
<evidence type="ECO:0000256" key="8">
    <source>
        <dbReference type="ARBA" id="ARBA00023136"/>
    </source>
</evidence>
<evidence type="ECO:0000259" key="9">
    <source>
        <dbReference type="PROSITE" id="PS50893"/>
    </source>
</evidence>
<dbReference type="Proteomes" id="UP000051612">
    <property type="component" value="Unassembled WGS sequence"/>
</dbReference>
<dbReference type="Gene3D" id="3.40.50.300">
    <property type="entry name" value="P-loop containing nucleotide triphosphate hydrolases"/>
    <property type="match status" value="2"/>
</dbReference>
<evidence type="ECO:0000256" key="2">
    <source>
        <dbReference type="ARBA" id="ARBA00005417"/>
    </source>
</evidence>
<dbReference type="SUPFAM" id="SSF52540">
    <property type="entry name" value="P-loop containing nucleoside triphosphate hydrolases"/>
    <property type="match status" value="2"/>
</dbReference>
<dbReference type="InterPro" id="IPR050095">
    <property type="entry name" value="ECF_ABC_transporter_ATP-bd"/>
</dbReference>
<dbReference type="InterPro" id="IPR015856">
    <property type="entry name" value="ABC_transpr_CbiO/EcfA_su"/>
</dbReference>
<sequence>MVKLELRELTFSHAPDRPPLFKKLDFCVEPQTCSLLATPLGSGKSTFFKLLCGLYPQFGGQITNGGVFLEGQPLEQIVPFERAKRIGMLFQDPDKRFCMATLDQQLTFVLENLQLPADQITAKKQHILQELELTSLKDRQLSTLSGGQKQQAALACVLATESEIILLDEPFANVDPTSKNKLLKLLLKLKKQGKTFIIADHDPSGYQDLLDFAYRFNADHSRLIKFNLSRSTLASPVPLRWQPLKPGKLTWKQLSLTRSNKLLLKPHDLTLPKGQLGLLSGANGVGKSSLFQALCTLIPYQGNLSYAGQRPPRFFKQRWAKKVGLMLQEATAQFSCATVQEELALVSQNTLAPHYWTKERFFYAKQALGLTELAHHSVYQLSGGQQQKLQFLSVLAMGQPVLLLDEPFANLDQASIQTCLTLLKDSCRAEQTTVLLTSHQRVGITEHLDYELILEEQTLKLGGYQT</sequence>
<keyword evidence="3" id="KW-0813">Transport</keyword>
<evidence type="ECO:0000256" key="1">
    <source>
        <dbReference type="ARBA" id="ARBA00004202"/>
    </source>
</evidence>
<comment type="similarity">
    <text evidence="2">Belongs to the ABC transporter superfamily.</text>
</comment>
<reference evidence="10 11" key="1">
    <citation type="journal article" date="2015" name="Genome Announc.">
        <title>Expanding the biotechnology potential of lactobacilli through comparative genomics of 213 strains and associated genera.</title>
        <authorList>
            <person name="Sun Z."/>
            <person name="Harris H.M."/>
            <person name="McCann A."/>
            <person name="Guo C."/>
            <person name="Argimon S."/>
            <person name="Zhang W."/>
            <person name="Yang X."/>
            <person name="Jeffery I.B."/>
            <person name="Cooney J.C."/>
            <person name="Kagawa T.F."/>
            <person name="Liu W."/>
            <person name="Song Y."/>
            <person name="Salvetti E."/>
            <person name="Wrobel A."/>
            <person name="Rasinkangas P."/>
            <person name="Parkhill J."/>
            <person name="Rea M.C."/>
            <person name="O'Sullivan O."/>
            <person name="Ritari J."/>
            <person name="Douillard F.P."/>
            <person name="Paul Ross R."/>
            <person name="Yang R."/>
            <person name="Briner A.E."/>
            <person name="Felis G.E."/>
            <person name="de Vos W.M."/>
            <person name="Barrangou R."/>
            <person name="Klaenhammer T.R."/>
            <person name="Caufield P.W."/>
            <person name="Cui Y."/>
            <person name="Zhang H."/>
            <person name="O'Toole P.W."/>
        </authorList>
    </citation>
    <scope>NUCLEOTIDE SEQUENCE [LARGE SCALE GENOMIC DNA]</scope>
    <source>
        <strain evidence="10 11">DSM 20452</strain>
    </source>
</reference>
<dbReference type="InterPro" id="IPR003593">
    <property type="entry name" value="AAA+_ATPase"/>
</dbReference>
<dbReference type="AlphaFoldDB" id="A0A0R2AV44"/>
<gene>
    <name evidence="10" type="ORF">FC48_GL001693</name>
</gene>
<feature type="domain" description="ABC transporter" evidence="9">
    <location>
        <begin position="249"/>
        <end position="466"/>
    </location>
</feature>